<dbReference type="InterPro" id="IPR018200">
    <property type="entry name" value="USP_CS"/>
</dbReference>
<dbReference type="InterPro" id="IPR001394">
    <property type="entry name" value="Peptidase_C19_UCH"/>
</dbReference>
<name>A0A1R1PI86_ZANCU</name>
<dbReference type="PANTHER" id="PTHR24006">
    <property type="entry name" value="UBIQUITIN CARBOXYL-TERMINAL HYDROLASE"/>
    <property type="match status" value="1"/>
</dbReference>
<dbReference type="GO" id="GO:0004843">
    <property type="term" value="F:cysteine-type deubiquitinase activity"/>
    <property type="evidence" value="ECO:0007669"/>
    <property type="project" value="UniProtKB-EC"/>
</dbReference>
<dbReference type="InterPro" id="IPR038765">
    <property type="entry name" value="Papain-like_cys_pep_sf"/>
</dbReference>
<evidence type="ECO:0000313" key="11">
    <source>
        <dbReference type="EMBL" id="OMH83719.1"/>
    </source>
</evidence>
<dbReference type="OrthoDB" id="420187at2759"/>
<dbReference type="GO" id="GO:0006508">
    <property type="term" value="P:proteolysis"/>
    <property type="evidence" value="ECO:0007669"/>
    <property type="project" value="UniProtKB-KW"/>
</dbReference>
<feature type="region of interest" description="Disordered" evidence="8">
    <location>
        <begin position="282"/>
        <end position="340"/>
    </location>
</feature>
<dbReference type="GO" id="GO:0005634">
    <property type="term" value="C:nucleus"/>
    <property type="evidence" value="ECO:0007669"/>
    <property type="project" value="TreeGrafter"/>
</dbReference>
<dbReference type="AlphaFoldDB" id="A0A1R1PI86"/>
<evidence type="ECO:0000313" key="12">
    <source>
        <dbReference type="Proteomes" id="UP000188320"/>
    </source>
</evidence>
<feature type="compositionally biased region" description="Low complexity" evidence="8">
    <location>
        <begin position="313"/>
        <end position="322"/>
    </location>
</feature>
<dbReference type="EMBL" id="LSSK01000321">
    <property type="protein sequence ID" value="OMH83719.1"/>
    <property type="molecule type" value="Genomic_DNA"/>
</dbReference>
<evidence type="ECO:0000256" key="2">
    <source>
        <dbReference type="ARBA" id="ARBA00009085"/>
    </source>
</evidence>
<protein>
    <recommendedName>
        <fullName evidence="3">ubiquitinyl hydrolase 1</fullName>
        <ecNumber evidence="3">3.4.19.12</ecNumber>
    </recommendedName>
</protein>
<feature type="compositionally biased region" description="Basic residues" evidence="8">
    <location>
        <begin position="288"/>
        <end position="312"/>
    </location>
</feature>
<dbReference type="InterPro" id="IPR028889">
    <property type="entry name" value="USP"/>
</dbReference>
<evidence type="ECO:0000313" key="10">
    <source>
        <dbReference type="EMBL" id="OMH80623.1"/>
    </source>
</evidence>
<dbReference type="EC" id="3.4.19.12" evidence="3"/>
<feature type="compositionally biased region" description="Polar residues" evidence="8">
    <location>
        <begin position="325"/>
        <end position="340"/>
    </location>
</feature>
<dbReference type="GO" id="GO:0016579">
    <property type="term" value="P:protein deubiquitination"/>
    <property type="evidence" value="ECO:0007669"/>
    <property type="project" value="InterPro"/>
</dbReference>
<reference evidence="12" key="2">
    <citation type="submission" date="2017-01" db="EMBL/GenBank/DDBJ databases">
        <authorList>
            <person name="Wang Y."/>
            <person name="White M."/>
            <person name="Kvist S."/>
            <person name="Moncalvo J.-M."/>
        </authorList>
    </citation>
    <scope>NUCLEOTIDE SEQUENCE [LARGE SCALE GENOMIC DNA]</scope>
    <source>
        <strain evidence="12">COL-18-3</strain>
    </source>
</reference>
<dbReference type="SUPFAM" id="SSF54001">
    <property type="entry name" value="Cysteine proteinases"/>
    <property type="match status" value="1"/>
</dbReference>
<keyword evidence="7" id="KW-0788">Thiol protease</keyword>
<organism evidence="10 12">
    <name type="scientific">Zancudomyces culisetae</name>
    <name type="common">Gut fungus</name>
    <name type="synonym">Smittium culisetae</name>
    <dbReference type="NCBI Taxonomy" id="1213189"/>
    <lineage>
        <taxon>Eukaryota</taxon>
        <taxon>Fungi</taxon>
        <taxon>Fungi incertae sedis</taxon>
        <taxon>Zoopagomycota</taxon>
        <taxon>Kickxellomycotina</taxon>
        <taxon>Harpellomycetes</taxon>
        <taxon>Harpellales</taxon>
        <taxon>Legeriomycetaceae</taxon>
        <taxon>Zancudomyces</taxon>
    </lineage>
</organism>
<dbReference type="InterPro" id="IPR050164">
    <property type="entry name" value="Peptidase_C19"/>
</dbReference>
<sequence length="401" mass="44310">MRVGRQEDAHEFLRYLIDAMQQNLESNAGIKRGKASETTMIHRVFGGRLRSSVTCLKCGNRSDTVDPCLDISLDVQHASSVAKCFGSFTRPEKLSGANKYKCAHCRTLTDATKQLTISKTPSVLTLQLKRFCAFSSIKIAKFIEFPLILDLQKYVAADSKSEKNPCSYSLYAVLVHSGHSCKSGHYFCYVKSPSGVWYEMNDSLVRPVSVNTVLSQSAYLLFYEKMGPSKTQPPVQPIPAHIAEGKPAATTSTLVNNTPAATLLEDSVSTPVDISTVLTNQSTTPLTKKQKKLLRKLNKNKNKNKNKKKKKSSPSSISIPVSLGKTPTISNAGHWDVSSNSASDRDKILLKLFNEGSNQKVPDSWDVEYDRGKLKKVKSKKKRSMVRPSNPFQLASEIKGS</sequence>
<comment type="catalytic activity">
    <reaction evidence="1">
        <text>Thiol-dependent hydrolysis of ester, thioester, amide, peptide and isopeptide bonds formed by the C-terminal Gly of ubiquitin (a 76-residue protein attached to proteins as an intracellular targeting signal).</text>
        <dbReference type="EC" id="3.4.19.12"/>
    </reaction>
</comment>
<dbReference type="PROSITE" id="PS00973">
    <property type="entry name" value="USP_2"/>
    <property type="match status" value="1"/>
</dbReference>
<dbReference type="EMBL" id="LSSK01001126">
    <property type="protein sequence ID" value="OMH80623.1"/>
    <property type="molecule type" value="Genomic_DNA"/>
</dbReference>
<dbReference type="GO" id="GO:0005829">
    <property type="term" value="C:cytosol"/>
    <property type="evidence" value="ECO:0007669"/>
    <property type="project" value="TreeGrafter"/>
</dbReference>
<comment type="caution">
    <text evidence="10">The sequence shown here is derived from an EMBL/GenBank/DDBJ whole genome shotgun (WGS) entry which is preliminary data.</text>
</comment>
<evidence type="ECO:0000256" key="7">
    <source>
        <dbReference type="ARBA" id="ARBA00022807"/>
    </source>
</evidence>
<keyword evidence="6 10" id="KW-0378">Hydrolase</keyword>
<dbReference type="PANTHER" id="PTHR24006:SF758">
    <property type="entry name" value="UBIQUITIN CARBOXYL-TERMINAL HYDROLASE 36"/>
    <property type="match status" value="1"/>
</dbReference>
<feature type="region of interest" description="Disordered" evidence="8">
    <location>
        <begin position="378"/>
        <end position="401"/>
    </location>
</feature>
<dbReference type="PROSITE" id="PS50235">
    <property type="entry name" value="USP_3"/>
    <property type="match status" value="1"/>
</dbReference>
<feature type="domain" description="USP" evidence="9">
    <location>
        <begin position="1"/>
        <end position="226"/>
    </location>
</feature>
<evidence type="ECO:0000256" key="4">
    <source>
        <dbReference type="ARBA" id="ARBA00022670"/>
    </source>
</evidence>
<evidence type="ECO:0000259" key="9">
    <source>
        <dbReference type="PROSITE" id="PS50235"/>
    </source>
</evidence>
<reference evidence="10" key="1">
    <citation type="submission" date="2017-01" db="EMBL/GenBank/DDBJ databases">
        <authorList>
            <person name="Mah S.A."/>
            <person name="Swanson W.J."/>
            <person name="Moy G.W."/>
            <person name="Vacquier V.D."/>
        </authorList>
    </citation>
    <scope>NUCLEOTIDE SEQUENCE [LARGE SCALE GENOMIC DNA]</scope>
    <source>
        <strain evidence="10">COL-18-3</strain>
    </source>
</reference>
<gene>
    <name evidence="11" type="ORF">AX774_g2765</name>
    <name evidence="10" type="ORF">AX774_g5929</name>
</gene>
<accession>A0A1R1PI86</accession>
<comment type="similarity">
    <text evidence="2">Belongs to the peptidase C19 family.</text>
</comment>
<proteinExistence type="inferred from homology"/>
<dbReference type="Pfam" id="PF00443">
    <property type="entry name" value="UCH"/>
    <property type="match status" value="1"/>
</dbReference>
<evidence type="ECO:0000256" key="1">
    <source>
        <dbReference type="ARBA" id="ARBA00000707"/>
    </source>
</evidence>
<keyword evidence="12" id="KW-1185">Reference proteome</keyword>
<evidence type="ECO:0000256" key="3">
    <source>
        <dbReference type="ARBA" id="ARBA00012759"/>
    </source>
</evidence>
<evidence type="ECO:0000256" key="5">
    <source>
        <dbReference type="ARBA" id="ARBA00022786"/>
    </source>
</evidence>
<evidence type="ECO:0000256" key="8">
    <source>
        <dbReference type="SAM" id="MobiDB-lite"/>
    </source>
</evidence>
<evidence type="ECO:0000256" key="6">
    <source>
        <dbReference type="ARBA" id="ARBA00022801"/>
    </source>
</evidence>
<dbReference type="Gene3D" id="3.90.70.10">
    <property type="entry name" value="Cysteine proteinases"/>
    <property type="match status" value="1"/>
</dbReference>
<dbReference type="Proteomes" id="UP000188320">
    <property type="component" value="Unassembled WGS sequence"/>
</dbReference>
<keyword evidence="5" id="KW-0833">Ubl conjugation pathway</keyword>
<keyword evidence="4" id="KW-0645">Protease</keyword>